<protein>
    <recommendedName>
        <fullName evidence="4">LysM domain-containing protein</fullName>
    </recommendedName>
</protein>
<keyword evidence="1" id="KW-0147">Chitin-binding</keyword>
<dbReference type="InterPro" id="IPR018392">
    <property type="entry name" value="LysM"/>
</dbReference>
<feature type="signal peptide" evidence="3">
    <location>
        <begin position="1"/>
        <end position="18"/>
    </location>
</feature>
<feature type="domain" description="LysM" evidence="4">
    <location>
        <begin position="80"/>
        <end position="124"/>
    </location>
</feature>
<keyword evidence="6" id="KW-1185">Reference proteome</keyword>
<dbReference type="STRING" id="1611254.A0A2G5T6J9"/>
<dbReference type="SUPFAM" id="SSF54106">
    <property type="entry name" value="LysM domain"/>
    <property type="match status" value="2"/>
</dbReference>
<proteinExistence type="predicted"/>
<sequence>MKSAPFLFLLYCILAASAKDYCAIWQEVKSGDTCWGMIRGKTNLTLDILKQMNKGLDCDKLHVGQKMCMAITGFQLKCQKSHKITTGDTCFEIWTANGLSQQEFMDWNDGLDCDKLQIGKEVCLKRL</sequence>
<evidence type="ECO:0000256" key="3">
    <source>
        <dbReference type="SAM" id="SignalP"/>
    </source>
</evidence>
<dbReference type="OrthoDB" id="5853467at2759"/>
<evidence type="ECO:0000259" key="4">
    <source>
        <dbReference type="PROSITE" id="PS51782"/>
    </source>
</evidence>
<accession>A0A2G5T6J9</accession>
<dbReference type="InterPro" id="IPR036779">
    <property type="entry name" value="LysM_dom_sf"/>
</dbReference>
<reference evidence="6" key="1">
    <citation type="submission" date="2017-10" db="EMBL/GenBank/DDBJ databases">
        <title>Rapid genome shrinkage in a self-fertile nematode reveals novel sperm competition proteins.</title>
        <authorList>
            <person name="Yin D."/>
            <person name="Schwarz E.M."/>
            <person name="Thomas C.G."/>
            <person name="Felde R.L."/>
            <person name="Korf I.F."/>
            <person name="Cutter A.D."/>
            <person name="Schartner C.M."/>
            <person name="Ralston E.J."/>
            <person name="Meyer B.J."/>
            <person name="Haag E.S."/>
        </authorList>
    </citation>
    <scope>NUCLEOTIDE SEQUENCE [LARGE SCALE GENOMIC DNA]</scope>
    <source>
        <strain evidence="6">JU1422</strain>
    </source>
</reference>
<dbReference type="PANTHER" id="PTHR34997:SF1">
    <property type="entry name" value="PEPTIDOGLYCAN-BINDING LYSIN DOMAIN"/>
    <property type="match status" value="1"/>
</dbReference>
<dbReference type="EMBL" id="PDUG01000005">
    <property type="protein sequence ID" value="PIC23024.1"/>
    <property type="molecule type" value="Genomic_DNA"/>
</dbReference>
<dbReference type="Proteomes" id="UP000230233">
    <property type="component" value="Chromosome V"/>
</dbReference>
<feature type="chain" id="PRO_5013552556" description="LysM domain-containing protein" evidence="3">
    <location>
        <begin position="19"/>
        <end position="127"/>
    </location>
</feature>
<keyword evidence="2" id="KW-0843">Virulence</keyword>
<evidence type="ECO:0000313" key="5">
    <source>
        <dbReference type="EMBL" id="PIC23024.1"/>
    </source>
</evidence>
<keyword evidence="3" id="KW-0732">Signal</keyword>
<dbReference type="AlphaFoldDB" id="A0A2G5T6J9"/>
<dbReference type="GO" id="GO:0008061">
    <property type="term" value="F:chitin binding"/>
    <property type="evidence" value="ECO:0007669"/>
    <property type="project" value="UniProtKB-KW"/>
</dbReference>
<dbReference type="PANTHER" id="PTHR34997">
    <property type="entry name" value="AM15"/>
    <property type="match status" value="1"/>
</dbReference>
<gene>
    <name evidence="5" type="primary">Cnig_chr_V.g16866</name>
    <name evidence="5" type="ORF">B9Z55_016866</name>
</gene>
<dbReference type="CDD" id="cd00118">
    <property type="entry name" value="LysM"/>
    <property type="match status" value="2"/>
</dbReference>
<evidence type="ECO:0000313" key="6">
    <source>
        <dbReference type="Proteomes" id="UP000230233"/>
    </source>
</evidence>
<dbReference type="SMART" id="SM00257">
    <property type="entry name" value="LysM"/>
    <property type="match status" value="2"/>
</dbReference>
<comment type="caution">
    <text evidence="5">The sequence shown here is derived from an EMBL/GenBank/DDBJ whole genome shotgun (WGS) entry which is preliminary data.</text>
</comment>
<dbReference type="PROSITE" id="PS51782">
    <property type="entry name" value="LYSM"/>
    <property type="match status" value="2"/>
</dbReference>
<dbReference type="Gene3D" id="3.10.350.10">
    <property type="entry name" value="LysM domain"/>
    <property type="match status" value="2"/>
</dbReference>
<name>A0A2G5T6J9_9PELO</name>
<feature type="domain" description="LysM" evidence="4">
    <location>
        <begin position="24"/>
        <end position="69"/>
    </location>
</feature>
<dbReference type="Pfam" id="PF01476">
    <property type="entry name" value="LysM"/>
    <property type="match status" value="2"/>
</dbReference>
<evidence type="ECO:0000256" key="2">
    <source>
        <dbReference type="ARBA" id="ARBA00023026"/>
    </source>
</evidence>
<evidence type="ECO:0000256" key="1">
    <source>
        <dbReference type="ARBA" id="ARBA00022669"/>
    </source>
</evidence>
<dbReference type="InterPro" id="IPR052210">
    <property type="entry name" value="LysM1-like"/>
</dbReference>
<organism evidence="5 6">
    <name type="scientific">Caenorhabditis nigoni</name>
    <dbReference type="NCBI Taxonomy" id="1611254"/>
    <lineage>
        <taxon>Eukaryota</taxon>
        <taxon>Metazoa</taxon>
        <taxon>Ecdysozoa</taxon>
        <taxon>Nematoda</taxon>
        <taxon>Chromadorea</taxon>
        <taxon>Rhabditida</taxon>
        <taxon>Rhabditina</taxon>
        <taxon>Rhabditomorpha</taxon>
        <taxon>Rhabditoidea</taxon>
        <taxon>Rhabditidae</taxon>
        <taxon>Peloderinae</taxon>
        <taxon>Caenorhabditis</taxon>
    </lineage>
</organism>